<keyword evidence="3" id="KW-1185">Reference proteome</keyword>
<evidence type="ECO:0000256" key="1">
    <source>
        <dbReference type="SAM" id="Coils"/>
    </source>
</evidence>
<dbReference type="EMBL" id="OU015569">
    <property type="protein sequence ID" value="CAG5098884.1"/>
    <property type="molecule type" value="Genomic_DNA"/>
</dbReference>
<name>A0ABN7SJY6_OIKDI</name>
<dbReference type="Proteomes" id="UP001158576">
    <property type="component" value="Chromosome XSR"/>
</dbReference>
<accession>A0ABN7SJY6</accession>
<protein>
    <submittedName>
        <fullName evidence="2">Oidioi.mRNA.OKI2018_I69.XSR.g16060.t1.cds</fullName>
    </submittedName>
</protein>
<keyword evidence="1" id="KW-0175">Coiled coil</keyword>
<sequence>MSQSSQSAVCDQLMTKLDYEEDRAAMTFVRRRRIVDETKARVRELKNLFNKNHQELAPLLSQFQESVKRGEPAYCREHLQQAIEKHQRRKDKLVCEIQELERMLIDRANLDFARPQY</sequence>
<evidence type="ECO:0000313" key="2">
    <source>
        <dbReference type="EMBL" id="CAG5098884.1"/>
    </source>
</evidence>
<reference evidence="2 3" key="1">
    <citation type="submission" date="2021-04" db="EMBL/GenBank/DDBJ databases">
        <authorList>
            <person name="Bliznina A."/>
        </authorList>
    </citation>
    <scope>NUCLEOTIDE SEQUENCE [LARGE SCALE GENOMIC DNA]</scope>
</reference>
<evidence type="ECO:0000313" key="3">
    <source>
        <dbReference type="Proteomes" id="UP001158576"/>
    </source>
</evidence>
<gene>
    <name evidence="2" type="ORF">OKIOD_LOCUS7618</name>
</gene>
<organism evidence="2 3">
    <name type="scientific">Oikopleura dioica</name>
    <name type="common">Tunicate</name>
    <dbReference type="NCBI Taxonomy" id="34765"/>
    <lineage>
        <taxon>Eukaryota</taxon>
        <taxon>Metazoa</taxon>
        <taxon>Chordata</taxon>
        <taxon>Tunicata</taxon>
        <taxon>Appendicularia</taxon>
        <taxon>Copelata</taxon>
        <taxon>Oikopleuridae</taxon>
        <taxon>Oikopleura</taxon>
    </lineage>
</organism>
<feature type="coiled-coil region" evidence="1">
    <location>
        <begin position="76"/>
        <end position="103"/>
    </location>
</feature>
<proteinExistence type="predicted"/>